<dbReference type="AntiFam" id="ANF00266">
    <property type="entry name" value="DNA repeat translations related to WP_020751851.1"/>
</dbReference>
<dbReference type="Proteomes" id="UP000234212">
    <property type="component" value="Unassembled WGS sequence"/>
</dbReference>
<dbReference type="NCBIfam" id="NF040517">
    <property type="entry name" value="Lacto_Palin_RP2"/>
    <property type="match status" value="1"/>
</dbReference>
<accession>A0AAP8IZR1</accession>
<dbReference type="EMBL" id="PKJX01000008">
    <property type="protein sequence ID" value="PLA55517.1"/>
    <property type="molecule type" value="Genomic_DNA"/>
</dbReference>
<comment type="caution">
    <text evidence="1">The sequence shown here is derived from an EMBL/GenBank/DDBJ whole genome shotgun (WGS) entry which is preliminary data.</text>
</comment>
<evidence type="ECO:0000313" key="1">
    <source>
        <dbReference type="EMBL" id="PLA55517.1"/>
    </source>
</evidence>
<name>A0AAP8IZR1_LACRH</name>
<dbReference type="AntiFam" id="ANF00267">
    <property type="entry name" value="DNA repeat translations related to WP_015765070.1"/>
</dbReference>
<proteinExistence type="predicted"/>
<gene>
    <name evidence="1" type="ORF">CYJ91_12430</name>
</gene>
<evidence type="ECO:0000313" key="2">
    <source>
        <dbReference type="Proteomes" id="UP000234212"/>
    </source>
</evidence>
<dbReference type="AlphaFoldDB" id="A0AAP8IZR1"/>
<reference evidence="1 2" key="1">
    <citation type="submission" date="2017-12" db="EMBL/GenBank/DDBJ databases">
        <title>Phylogenetic diversity of female urinary microbiome.</title>
        <authorList>
            <person name="Thomas-White K."/>
            <person name="Wolfe A.J."/>
        </authorList>
    </citation>
    <scope>NUCLEOTIDE SEQUENCE [LARGE SCALE GENOMIC DNA]</scope>
    <source>
        <strain evidence="1 2">UMB0004</strain>
    </source>
</reference>
<organism evidence="1 2">
    <name type="scientific">Lacticaseibacillus rhamnosus</name>
    <name type="common">Lactobacillus rhamnosus</name>
    <dbReference type="NCBI Taxonomy" id="47715"/>
    <lineage>
        <taxon>Bacteria</taxon>
        <taxon>Bacillati</taxon>
        <taxon>Bacillota</taxon>
        <taxon>Bacilli</taxon>
        <taxon>Lactobacillales</taxon>
        <taxon>Lactobacillaceae</taxon>
        <taxon>Lacticaseibacillus</taxon>
    </lineage>
</organism>
<dbReference type="NCBIfam" id="NF040509">
    <property type="entry name" value="Lacto_palin_RPT"/>
    <property type="match status" value="1"/>
</dbReference>
<sequence>MAKCGPSRLRPLMFWLMPITRSPAQGSACKDLRCNGQTWAITLKAAYVLAYAHNALPGAEVCV</sequence>
<protein>
    <submittedName>
        <fullName evidence="1">Malolactic regulator</fullName>
    </submittedName>
</protein>